<gene>
    <name evidence="19" type="ORF">EXIGLDRAFT_668375</name>
</gene>
<dbReference type="CDD" id="cd07061">
    <property type="entry name" value="HP_HAP_like"/>
    <property type="match status" value="1"/>
</dbReference>
<organism evidence="19 20">
    <name type="scientific">Exidia glandulosa HHB12029</name>
    <dbReference type="NCBI Taxonomy" id="1314781"/>
    <lineage>
        <taxon>Eukaryota</taxon>
        <taxon>Fungi</taxon>
        <taxon>Dikarya</taxon>
        <taxon>Basidiomycota</taxon>
        <taxon>Agaricomycotina</taxon>
        <taxon>Agaricomycetes</taxon>
        <taxon>Auriculariales</taxon>
        <taxon>Exidiaceae</taxon>
        <taxon>Exidia</taxon>
    </lineage>
</organism>
<feature type="active site" description="Proton donor" evidence="16">
    <location>
        <position position="381"/>
    </location>
</feature>
<dbReference type="PANTHER" id="PTHR20963">
    <property type="entry name" value="MULTIPLE INOSITOL POLYPHOSPHATE PHOSPHATASE-RELATED"/>
    <property type="match status" value="1"/>
</dbReference>
<feature type="disulfide bond" evidence="17">
    <location>
        <begin position="455"/>
        <end position="463"/>
    </location>
</feature>
<dbReference type="PROSITE" id="PS00616">
    <property type="entry name" value="HIS_ACID_PHOSPHAT_1"/>
    <property type="match status" value="1"/>
</dbReference>
<accession>A0A165MLY0</accession>
<evidence type="ECO:0000256" key="2">
    <source>
        <dbReference type="ARBA" id="ARBA00011245"/>
    </source>
</evidence>
<comment type="subunit">
    <text evidence="2">Monomer.</text>
</comment>
<keyword evidence="6" id="KW-0325">Glycoprotein</keyword>
<dbReference type="PIRSF" id="PIRSF000894">
    <property type="entry name" value="Acid_phosphatase"/>
    <property type="match status" value="1"/>
</dbReference>
<keyword evidence="3" id="KW-0964">Secreted</keyword>
<feature type="transmembrane region" description="Helical" evidence="18">
    <location>
        <begin position="21"/>
        <end position="40"/>
    </location>
</feature>
<dbReference type="InterPro" id="IPR033379">
    <property type="entry name" value="Acid_Pase_AS"/>
</dbReference>
<feature type="disulfide bond" evidence="17">
    <location>
        <begin position="279"/>
        <end position="301"/>
    </location>
</feature>
<evidence type="ECO:0000256" key="18">
    <source>
        <dbReference type="SAM" id="Phobius"/>
    </source>
</evidence>
<reference evidence="19 20" key="1">
    <citation type="journal article" date="2016" name="Mol. Biol. Evol.">
        <title>Comparative Genomics of Early-Diverging Mushroom-Forming Fungi Provides Insights into the Origins of Lignocellulose Decay Capabilities.</title>
        <authorList>
            <person name="Nagy L.G."/>
            <person name="Riley R."/>
            <person name="Tritt A."/>
            <person name="Adam C."/>
            <person name="Daum C."/>
            <person name="Floudas D."/>
            <person name="Sun H."/>
            <person name="Yadav J.S."/>
            <person name="Pangilinan J."/>
            <person name="Larsson K.H."/>
            <person name="Matsuura K."/>
            <person name="Barry K."/>
            <person name="Labutti K."/>
            <person name="Kuo R."/>
            <person name="Ohm R.A."/>
            <person name="Bhattacharya S.S."/>
            <person name="Shirouzu T."/>
            <person name="Yoshinaga Y."/>
            <person name="Martin F.M."/>
            <person name="Grigoriev I.V."/>
            <person name="Hibbett D.S."/>
        </authorList>
    </citation>
    <scope>NUCLEOTIDE SEQUENCE [LARGE SCALE GENOMIC DNA]</scope>
    <source>
        <strain evidence="19 20">HHB12029</strain>
    </source>
</reference>
<evidence type="ECO:0000256" key="7">
    <source>
        <dbReference type="ARBA" id="ARBA00041857"/>
    </source>
</evidence>
<evidence type="ECO:0000313" key="19">
    <source>
        <dbReference type="EMBL" id="KZV99460.1"/>
    </source>
</evidence>
<proteinExistence type="predicted"/>
<keyword evidence="18" id="KW-1133">Transmembrane helix</keyword>
<comment type="catalytic activity">
    <reaction evidence="9">
        <text>1D-myo-inositol 1,2,5,6-tetrakisphosphate + H2O = 1D-myo-inositol 1,2,6-trisphosphate + phosphate</text>
        <dbReference type="Rhea" id="RHEA:77119"/>
        <dbReference type="ChEBI" id="CHEBI:15377"/>
        <dbReference type="ChEBI" id="CHEBI:43474"/>
        <dbReference type="ChEBI" id="CHEBI:195535"/>
        <dbReference type="ChEBI" id="CHEBI:195537"/>
    </reaction>
    <physiologicalReaction direction="left-to-right" evidence="9">
        <dbReference type="Rhea" id="RHEA:77120"/>
    </physiologicalReaction>
</comment>
<evidence type="ECO:0000256" key="1">
    <source>
        <dbReference type="ARBA" id="ARBA00004613"/>
    </source>
</evidence>
<comment type="catalytic activity">
    <reaction evidence="10">
        <text>1D-myo-inositol 1,2-bisphosphate + H2O = 1D-myo-inositol 2-phosphate + phosphate</text>
        <dbReference type="Rhea" id="RHEA:77135"/>
        <dbReference type="ChEBI" id="CHEBI:15377"/>
        <dbReference type="ChEBI" id="CHEBI:43474"/>
        <dbReference type="ChEBI" id="CHEBI:84142"/>
        <dbReference type="ChEBI" id="CHEBI:195539"/>
    </reaction>
    <physiologicalReaction direction="left-to-right" evidence="10">
        <dbReference type="Rhea" id="RHEA:77136"/>
    </physiologicalReaction>
</comment>
<evidence type="ECO:0000256" key="9">
    <source>
        <dbReference type="ARBA" id="ARBA00043670"/>
    </source>
</evidence>
<keyword evidence="5 17" id="KW-1015">Disulfide bond</keyword>
<dbReference type="Gene3D" id="3.40.50.1240">
    <property type="entry name" value="Phosphoglycerate mutase-like"/>
    <property type="match status" value="1"/>
</dbReference>
<dbReference type="InParanoid" id="A0A165MLY0"/>
<evidence type="ECO:0000256" key="15">
    <source>
        <dbReference type="ARBA" id="ARBA00044262"/>
    </source>
</evidence>
<evidence type="ECO:0000256" key="16">
    <source>
        <dbReference type="PIRSR" id="PIRSR000894-1"/>
    </source>
</evidence>
<keyword evidence="20" id="KW-1185">Reference proteome</keyword>
<evidence type="ECO:0000256" key="12">
    <source>
        <dbReference type="ARBA" id="ARBA00043748"/>
    </source>
</evidence>
<protein>
    <recommendedName>
        <fullName evidence="14">Phytase A</fullName>
    </recommendedName>
    <alternativeName>
        <fullName evidence="15">Histidine acid phosphatase phyA</fullName>
    </alternativeName>
    <alternativeName>
        <fullName evidence="8">Myo-inositol hexakisphosphate phosphohydrolase A</fullName>
    </alternativeName>
    <alternativeName>
        <fullName evidence="7">Myo-inositol-hexaphosphate 3-phosphohydrolase A</fullName>
    </alternativeName>
</protein>
<evidence type="ECO:0000256" key="10">
    <source>
        <dbReference type="ARBA" id="ARBA00043675"/>
    </source>
</evidence>
<evidence type="ECO:0000256" key="14">
    <source>
        <dbReference type="ARBA" id="ARBA00044106"/>
    </source>
</evidence>
<evidence type="ECO:0000313" key="20">
    <source>
        <dbReference type="Proteomes" id="UP000077266"/>
    </source>
</evidence>
<sequence length="493" mass="54113">MSKEAGARDTSSRSRMRSQRWPWLVTTAAIALSVILLYTVRTNGPQRVGDTVFLRTDRAYVVSKRNRSVAGTGLPFAKSWGAYSPSFPRAEYTVPRMCKVTMANILERHGARFPTSGATTRIKSAVAKMQAVPAWTNEEFDFIKSFVYDLGKDDLIPFGAKESFLAGTESAQRYAHLDAPFVRASGSVRVVDSATNWTAGFVSKTGVPLPDALILPEDDGFNTTLDDSMCPTAASSDAQEAIWQDAFAPRIIARLRAFADPPESLNLTNVDVPNLMSLCSFHTLASASFDIAPSTTRSPWCKLWTAEDAAQFEYWMDLDKYYGTGYGNELGPVQGIGYVNELLARLTRTPVMDSTSTNRTLDADPATFPLDRALYADFSHDNQMIPILAAMGVLNQTHPGAMNPARLDVGRTWIASQMVPFAGRVVVEKLSCGREEKEMVRLLVNEATVQLPKPCPAADDGLCGLEAFVRSQTFARGGAPEEWARCRSSTQER</sequence>
<dbReference type="InterPro" id="IPR000560">
    <property type="entry name" value="His_Pase_clade-2"/>
</dbReference>
<evidence type="ECO:0000256" key="13">
    <source>
        <dbReference type="ARBA" id="ARBA00043788"/>
    </source>
</evidence>
<dbReference type="Pfam" id="PF00328">
    <property type="entry name" value="His_Phos_2"/>
    <property type="match status" value="1"/>
</dbReference>
<evidence type="ECO:0000256" key="8">
    <source>
        <dbReference type="ARBA" id="ARBA00042300"/>
    </source>
</evidence>
<dbReference type="SUPFAM" id="SSF53254">
    <property type="entry name" value="Phosphoglycerate mutase-like"/>
    <property type="match status" value="1"/>
</dbReference>
<dbReference type="InterPro" id="IPR016274">
    <property type="entry name" value="Histidine_acid_Pase_euk"/>
</dbReference>
<dbReference type="EMBL" id="KV425909">
    <property type="protein sequence ID" value="KZV99460.1"/>
    <property type="molecule type" value="Genomic_DNA"/>
</dbReference>
<keyword evidence="18" id="KW-0472">Membrane</keyword>
<evidence type="ECO:0000256" key="6">
    <source>
        <dbReference type="ARBA" id="ARBA00023180"/>
    </source>
</evidence>
<dbReference type="GO" id="GO:0005576">
    <property type="term" value="C:extracellular region"/>
    <property type="evidence" value="ECO:0007669"/>
    <property type="project" value="UniProtKB-SubCell"/>
</dbReference>
<comment type="subcellular location">
    <subcellularLocation>
        <location evidence="1">Secreted</location>
    </subcellularLocation>
</comment>
<evidence type="ECO:0000256" key="5">
    <source>
        <dbReference type="ARBA" id="ARBA00023157"/>
    </source>
</evidence>
<dbReference type="Proteomes" id="UP000077266">
    <property type="component" value="Unassembled WGS sequence"/>
</dbReference>
<dbReference type="STRING" id="1314781.A0A165MLY0"/>
<dbReference type="AlphaFoldDB" id="A0A165MLY0"/>
<evidence type="ECO:0000256" key="4">
    <source>
        <dbReference type="ARBA" id="ARBA00022801"/>
    </source>
</evidence>
<feature type="active site" description="Nucleophile" evidence="16">
    <location>
        <position position="109"/>
    </location>
</feature>
<name>A0A165MLY0_EXIGL</name>
<dbReference type="OrthoDB" id="6509975at2759"/>
<comment type="catalytic activity">
    <reaction evidence="12">
        <text>1D-myo-inositol 1,2,4,5,6-pentakisphosphate + H2O = 1D-myo-inositol 1,2,5,6-tetrakisphosphate + phosphate</text>
        <dbReference type="Rhea" id="RHEA:77115"/>
        <dbReference type="ChEBI" id="CHEBI:15377"/>
        <dbReference type="ChEBI" id="CHEBI:43474"/>
        <dbReference type="ChEBI" id="CHEBI:57798"/>
        <dbReference type="ChEBI" id="CHEBI:195535"/>
    </reaction>
    <physiologicalReaction direction="left-to-right" evidence="12">
        <dbReference type="Rhea" id="RHEA:77116"/>
    </physiologicalReaction>
</comment>
<dbReference type="InterPro" id="IPR029033">
    <property type="entry name" value="His_PPase_superfam"/>
</dbReference>
<evidence type="ECO:0000256" key="11">
    <source>
        <dbReference type="ARBA" id="ARBA00043721"/>
    </source>
</evidence>
<evidence type="ECO:0000256" key="17">
    <source>
        <dbReference type="PIRSR" id="PIRSR000894-2"/>
    </source>
</evidence>
<keyword evidence="4" id="KW-0378">Hydrolase</keyword>
<comment type="catalytic activity">
    <reaction evidence="11">
        <text>1D-myo-inositol 1,2,6-trisphosphate + H2O = 1D-myo-inositol 1,2-bisphosphate + phosphate</text>
        <dbReference type="Rhea" id="RHEA:77131"/>
        <dbReference type="ChEBI" id="CHEBI:15377"/>
        <dbReference type="ChEBI" id="CHEBI:43474"/>
        <dbReference type="ChEBI" id="CHEBI:195537"/>
        <dbReference type="ChEBI" id="CHEBI:195539"/>
    </reaction>
    <physiologicalReaction direction="left-to-right" evidence="11">
        <dbReference type="Rhea" id="RHEA:77132"/>
    </physiologicalReaction>
</comment>
<dbReference type="GO" id="GO:0016158">
    <property type="term" value="F:inositol hexakisphosphate 3-phosphatase activity"/>
    <property type="evidence" value="ECO:0007669"/>
    <property type="project" value="UniProtKB-EC"/>
</dbReference>
<evidence type="ECO:0000256" key="3">
    <source>
        <dbReference type="ARBA" id="ARBA00022525"/>
    </source>
</evidence>
<feature type="disulfide bond" evidence="17">
    <location>
        <begin position="98"/>
        <end position="432"/>
    </location>
</feature>
<keyword evidence="18" id="KW-0812">Transmembrane</keyword>
<dbReference type="PANTHER" id="PTHR20963:SF24">
    <property type="entry name" value="3-PHYTASE B"/>
    <property type="match status" value="1"/>
</dbReference>
<dbReference type="PROSITE" id="PS00778">
    <property type="entry name" value="HIS_ACID_PHOSPHAT_2"/>
    <property type="match status" value="1"/>
</dbReference>
<comment type="catalytic activity">
    <reaction evidence="13">
        <text>1D-myo-inositol hexakisphosphate + H2O = 1D-myo-inositol 1,2,4,5,6-pentakisphosphate + phosphate</text>
        <dbReference type="Rhea" id="RHEA:16989"/>
        <dbReference type="ChEBI" id="CHEBI:15377"/>
        <dbReference type="ChEBI" id="CHEBI:43474"/>
        <dbReference type="ChEBI" id="CHEBI:57798"/>
        <dbReference type="ChEBI" id="CHEBI:58130"/>
        <dbReference type="EC" id="3.1.3.8"/>
    </reaction>
    <physiologicalReaction direction="left-to-right" evidence="13">
        <dbReference type="Rhea" id="RHEA:16990"/>
    </physiologicalReaction>
</comment>
<dbReference type="GO" id="GO:0003993">
    <property type="term" value="F:acid phosphatase activity"/>
    <property type="evidence" value="ECO:0007669"/>
    <property type="project" value="TreeGrafter"/>
</dbReference>